<name>A0ABQ2CZL8_9DEIO</name>
<comment type="similarity">
    <text evidence="1">Belongs to the AHA1 family.</text>
</comment>
<evidence type="ECO:0000313" key="3">
    <source>
        <dbReference type="EMBL" id="GGJ36475.1"/>
    </source>
</evidence>
<feature type="domain" description="Activator of Hsp90 ATPase homologue 1/2-like C-terminal" evidence="2">
    <location>
        <begin position="19"/>
        <end position="143"/>
    </location>
</feature>
<dbReference type="Proteomes" id="UP000632222">
    <property type="component" value="Unassembled WGS sequence"/>
</dbReference>
<dbReference type="InterPro" id="IPR023393">
    <property type="entry name" value="START-like_dom_sf"/>
</dbReference>
<comment type="caution">
    <text evidence="3">The sequence shown here is derived from an EMBL/GenBank/DDBJ whole genome shotgun (WGS) entry which is preliminary data.</text>
</comment>
<dbReference type="EMBL" id="BMOD01000007">
    <property type="protein sequence ID" value="GGJ36475.1"/>
    <property type="molecule type" value="Genomic_DNA"/>
</dbReference>
<keyword evidence="4" id="KW-1185">Reference proteome</keyword>
<dbReference type="CDD" id="cd07814">
    <property type="entry name" value="SRPBCC_CalC_Aha1-like"/>
    <property type="match status" value="1"/>
</dbReference>
<organism evidence="3 4">
    <name type="scientific">Deinococcus roseus</name>
    <dbReference type="NCBI Taxonomy" id="392414"/>
    <lineage>
        <taxon>Bacteria</taxon>
        <taxon>Thermotogati</taxon>
        <taxon>Deinococcota</taxon>
        <taxon>Deinococci</taxon>
        <taxon>Deinococcales</taxon>
        <taxon>Deinococcaceae</taxon>
        <taxon>Deinococcus</taxon>
    </lineage>
</organism>
<dbReference type="InterPro" id="IPR013538">
    <property type="entry name" value="ASHA1/2-like_C"/>
</dbReference>
<evidence type="ECO:0000313" key="4">
    <source>
        <dbReference type="Proteomes" id="UP000632222"/>
    </source>
</evidence>
<accession>A0ABQ2CZL8</accession>
<reference evidence="4" key="1">
    <citation type="journal article" date="2019" name="Int. J. Syst. Evol. Microbiol.">
        <title>The Global Catalogue of Microorganisms (GCM) 10K type strain sequencing project: providing services to taxonomists for standard genome sequencing and annotation.</title>
        <authorList>
            <consortium name="The Broad Institute Genomics Platform"/>
            <consortium name="The Broad Institute Genome Sequencing Center for Infectious Disease"/>
            <person name="Wu L."/>
            <person name="Ma J."/>
        </authorList>
    </citation>
    <scope>NUCLEOTIDE SEQUENCE [LARGE SCALE GENOMIC DNA]</scope>
    <source>
        <strain evidence="4">JCM 14370</strain>
    </source>
</reference>
<evidence type="ECO:0000256" key="1">
    <source>
        <dbReference type="ARBA" id="ARBA00006817"/>
    </source>
</evidence>
<dbReference type="Pfam" id="PF08327">
    <property type="entry name" value="AHSA1"/>
    <property type="match status" value="1"/>
</dbReference>
<dbReference type="RefSeq" id="WP_189002851.1">
    <property type="nucleotide sequence ID" value="NZ_BMOD01000007.1"/>
</dbReference>
<protein>
    <submittedName>
        <fullName evidence="3">Activator of HSP90 ATPase</fullName>
    </submittedName>
</protein>
<dbReference type="Gene3D" id="3.30.530.20">
    <property type="match status" value="1"/>
</dbReference>
<sequence>MTSPLPAAQAIVIDRHLSHTPEKVWRALTEKDLLSQWLMANNFRAEVGHQFQLRRAPMPHWDGVVQCEVLEVDPPHQLSYRWNTLWENQPGLNTIVTWTVIPDGNGTLLRMQQSGFQPSQMHNLKGAEYGWTGFLQNLQDLLETVQ</sequence>
<dbReference type="SUPFAM" id="SSF55961">
    <property type="entry name" value="Bet v1-like"/>
    <property type="match status" value="1"/>
</dbReference>
<proteinExistence type="inferred from homology"/>
<gene>
    <name evidence="3" type="ORF">GCM10008938_23230</name>
</gene>
<evidence type="ECO:0000259" key="2">
    <source>
        <dbReference type="Pfam" id="PF08327"/>
    </source>
</evidence>